<dbReference type="RefSeq" id="WP_221400825.1">
    <property type="nucleotide sequence ID" value="NZ_JACHOB010000001.1"/>
</dbReference>
<dbReference type="Gene3D" id="3.10.540.10">
    <property type="entry name" value="duf1285 like domain"/>
    <property type="match status" value="1"/>
</dbReference>
<feature type="domain" description="DUF1285" evidence="2">
    <location>
        <begin position="87"/>
        <end position="175"/>
    </location>
</feature>
<evidence type="ECO:0000313" key="3">
    <source>
        <dbReference type="EMBL" id="MBB4657864.1"/>
    </source>
</evidence>
<dbReference type="InterPro" id="IPR023361">
    <property type="entry name" value="DUF1285_beta_roll_sf"/>
</dbReference>
<sequence length="179" mass="19563">MTDLLSLAADLSAARDDAPLPVERWNPERCGAMDLVIRADGTWVHEGRPIARSALVRLFSRVLRRDEGGFVLVTPAEKLEIEVEDAPFLAVDVDRTEAGYAFRTNVGDVVTAGPDHPLTVRPSEAAGTEVAYVLVRGGLEARLSRAVWFRLLEEEAQTEEDGTVFVESGGTRFVLGRTT</sequence>
<accession>A0A840I0U5</accession>
<gene>
    <name evidence="3" type="ORF">GGQ59_000364</name>
</gene>
<reference evidence="3 4" key="1">
    <citation type="submission" date="2020-08" db="EMBL/GenBank/DDBJ databases">
        <title>Genomic Encyclopedia of Type Strains, Phase IV (KMG-IV): sequencing the most valuable type-strain genomes for metagenomic binning, comparative biology and taxonomic classification.</title>
        <authorList>
            <person name="Goeker M."/>
        </authorList>
    </citation>
    <scope>NUCLEOTIDE SEQUENCE [LARGE SCALE GENOMIC DNA]</scope>
    <source>
        <strain evidence="3 4">DSM 102850</strain>
    </source>
</reference>
<organism evidence="3 4">
    <name type="scientific">Parvularcula dongshanensis</name>
    <dbReference type="NCBI Taxonomy" id="1173995"/>
    <lineage>
        <taxon>Bacteria</taxon>
        <taxon>Pseudomonadati</taxon>
        <taxon>Pseudomonadota</taxon>
        <taxon>Alphaproteobacteria</taxon>
        <taxon>Parvularculales</taxon>
        <taxon>Parvularculaceae</taxon>
        <taxon>Parvularcula</taxon>
    </lineage>
</organism>
<feature type="domain" description="DUF1285" evidence="1">
    <location>
        <begin position="21"/>
        <end position="86"/>
    </location>
</feature>
<evidence type="ECO:0000259" key="2">
    <source>
        <dbReference type="Pfam" id="PF21028"/>
    </source>
</evidence>
<dbReference type="Proteomes" id="UP000563524">
    <property type="component" value="Unassembled WGS sequence"/>
</dbReference>
<name>A0A840I0U5_9PROT</name>
<dbReference type="InterPro" id="IPR048342">
    <property type="entry name" value="DUF1285_C"/>
</dbReference>
<dbReference type="PIRSF" id="PIRSF029557">
    <property type="entry name" value="UCP029557"/>
    <property type="match status" value="1"/>
</dbReference>
<keyword evidence="4" id="KW-1185">Reference proteome</keyword>
<evidence type="ECO:0008006" key="5">
    <source>
        <dbReference type="Google" id="ProtNLM"/>
    </source>
</evidence>
<comment type="caution">
    <text evidence="3">The sequence shown here is derived from an EMBL/GenBank/DDBJ whole genome shotgun (WGS) entry which is preliminary data.</text>
</comment>
<protein>
    <recommendedName>
        <fullName evidence="5">DUF1285 domain-containing protein</fullName>
    </recommendedName>
</protein>
<evidence type="ECO:0000259" key="1">
    <source>
        <dbReference type="Pfam" id="PF06938"/>
    </source>
</evidence>
<dbReference type="AlphaFoldDB" id="A0A840I0U5"/>
<proteinExistence type="predicted"/>
<dbReference type="Pfam" id="PF21028">
    <property type="entry name" value="DUF1285_C"/>
    <property type="match status" value="1"/>
</dbReference>
<dbReference type="InterPro" id="IPR010707">
    <property type="entry name" value="DUF1285"/>
</dbReference>
<evidence type="ECO:0000313" key="4">
    <source>
        <dbReference type="Proteomes" id="UP000563524"/>
    </source>
</evidence>
<dbReference type="InterPro" id="IPR048341">
    <property type="entry name" value="DUF1285_N"/>
</dbReference>
<dbReference type="Gene3D" id="2.30.270.10">
    <property type="entry name" value="duf1285 protein"/>
    <property type="match status" value="1"/>
</dbReference>
<dbReference type="Pfam" id="PF06938">
    <property type="entry name" value="DUF1285_N"/>
    <property type="match status" value="1"/>
</dbReference>
<dbReference type="EMBL" id="JACHOB010000001">
    <property type="protein sequence ID" value="MBB4657864.1"/>
    <property type="molecule type" value="Genomic_DNA"/>
</dbReference>